<feature type="signal peptide" evidence="2">
    <location>
        <begin position="1"/>
        <end position="21"/>
    </location>
</feature>
<keyword evidence="2" id="KW-0732">Signal</keyword>
<dbReference type="EMBL" id="JATAAI010000007">
    <property type="protein sequence ID" value="KAK1744387.1"/>
    <property type="molecule type" value="Genomic_DNA"/>
</dbReference>
<comment type="caution">
    <text evidence="3">The sequence shown here is derived from an EMBL/GenBank/DDBJ whole genome shotgun (WGS) entry which is preliminary data.</text>
</comment>
<evidence type="ECO:0000313" key="4">
    <source>
        <dbReference type="Proteomes" id="UP001224775"/>
    </source>
</evidence>
<organism evidence="3 4">
    <name type="scientific">Skeletonema marinoi</name>
    <dbReference type="NCBI Taxonomy" id="267567"/>
    <lineage>
        <taxon>Eukaryota</taxon>
        <taxon>Sar</taxon>
        <taxon>Stramenopiles</taxon>
        <taxon>Ochrophyta</taxon>
        <taxon>Bacillariophyta</taxon>
        <taxon>Coscinodiscophyceae</taxon>
        <taxon>Thalassiosirophycidae</taxon>
        <taxon>Thalassiosirales</taxon>
        <taxon>Skeletonemataceae</taxon>
        <taxon>Skeletonema</taxon>
        <taxon>Skeletonema marinoi-dohrnii complex</taxon>
    </lineage>
</organism>
<evidence type="ECO:0000256" key="1">
    <source>
        <dbReference type="SAM" id="MobiDB-lite"/>
    </source>
</evidence>
<evidence type="ECO:0000256" key="2">
    <source>
        <dbReference type="SAM" id="SignalP"/>
    </source>
</evidence>
<reference evidence="3" key="1">
    <citation type="submission" date="2023-06" db="EMBL/GenBank/DDBJ databases">
        <title>Survivors Of The Sea: Transcriptome response of Skeletonema marinoi to long-term dormancy.</title>
        <authorList>
            <person name="Pinder M.I.M."/>
            <person name="Kourtchenko O."/>
            <person name="Robertson E.K."/>
            <person name="Larsson T."/>
            <person name="Maumus F."/>
            <person name="Osuna-Cruz C.M."/>
            <person name="Vancaester E."/>
            <person name="Stenow R."/>
            <person name="Vandepoele K."/>
            <person name="Ploug H."/>
            <person name="Bruchert V."/>
            <person name="Godhe A."/>
            <person name="Topel M."/>
        </authorList>
    </citation>
    <scope>NUCLEOTIDE SEQUENCE</scope>
    <source>
        <strain evidence="3">R05AC</strain>
    </source>
</reference>
<evidence type="ECO:0000313" key="3">
    <source>
        <dbReference type="EMBL" id="KAK1744387.1"/>
    </source>
</evidence>
<accession>A0AAD9DEM2</accession>
<protein>
    <submittedName>
        <fullName evidence="3">Uncharacterized protein</fullName>
    </submittedName>
</protein>
<name>A0AAD9DEM2_9STRA</name>
<gene>
    <name evidence="3" type="ORF">QTG54_004920</name>
</gene>
<sequence length="362" mass="39409">MRASNIIGICHLGTIVTAAAAFQPIAPVPSLQQRPSTIHQQQSPVTPLSSSAVDAEVLTEAQELLNEQFYTNNDLIPTGGTNDAPKLKTIEPPKNSVLPVVPTPAVVAHQSGKRRIRLKRSMMIYEVSTEAECTEESSACGTLSSASFAAAETPHHPGMMPPPPPMEFEFDDFGGEFGDGPFFDMPPPPHHHHHQYPHMMPPMDMPPPHFFGHDGPMDGGPMFMSENSMDEEENYVDRVDFADHGRPVNDRIILVRGQQQQQRGGGRRGGPSEFAEAGTQSAMRKYPQSGPAGPMPPQYREEGYLGDSTLKEISMDYGIPITYLADVLATWGCPFLLIRMDVFEGGAEAELLDALAGDGGMF</sequence>
<feature type="region of interest" description="Disordered" evidence="1">
    <location>
        <begin position="256"/>
        <end position="303"/>
    </location>
</feature>
<keyword evidence="4" id="KW-1185">Reference proteome</keyword>
<proteinExistence type="predicted"/>
<dbReference type="Proteomes" id="UP001224775">
    <property type="component" value="Unassembled WGS sequence"/>
</dbReference>
<dbReference type="AlphaFoldDB" id="A0AAD9DEM2"/>
<feature type="chain" id="PRO_5042113711" evidence="2">
    <location>
        <begin position="22"/>
        <end position="362"/>
    </location>
</feature>